<evidence type="ECO:0000259" key="4">
    <source>
        <dbReference type="Pfam" id="PF13439"/>
    </source>
</evidence>
<dbReference type="GO" id="GO:1901137">
    <property type="term" value="P:carbohydrate derivative biosynthetic process"/>
    <property type="evidence" value="ECO:0007669"/>
    <property type="project" value="UniProtKB-ARBA"/>
</dbReference>
<dbReference type="PANTHER" id="PTHR45947">
    <property type="entry name" value="SULFOQUINOVOSYL TRANSFERASE SQD2"/>
    <property type="match status" value="1"/>
</dbReference>
<dbReference type="OrthoDB" id="3861448at2"/>
<name>A0A3L7J267_9MICO</name>
<sequence length="399" mass="43117">MHILVCPHELTVGGSQINALELAREVRDAGHRVTIYAAPDVLVSTIEEFGLDYIPAPPRKHPLDVRAINALTQTARRLGVDVVHTYEWPPSLEAAYGPTRSLGIPTVMTVLSMDVPDFLPHHLPIIVGTEGLAAEARGRGRDTHVIEPPIDVTSNHPDACENARTDLNLNADAFVTSVVGRLSVEHEKYFGVLEAIAVVDELARTSRVTLVIAGDGEGMVKVRSRAEDVNARHGADVIRVMGNLLDPRPAYAAADVVLGMGGSALRGMAFAKPLVVQGAGGFWRLLTPESQRQFLTDGFFGHGGGGVTDLNPILQALLTDPRRRSELGAFGRDLVESRFDVKLAGRRLAQIYATASNTGGQRSRAARSLATTTYEFAKFRTAMRLQSLRGDLEKESARG</sequence>
<dbReference type="AlphaFoldDB" id="A0A3L7J267"/>
<feature type="domain" description="Glycosyltransferase subfamily 4-like N-terminal" evidence="4">
    <location>
        <begin position="12"/>
        <end position="114"/>
    </location>
</feature>
<reference evidence="5 6" key="1">
    <citation type="submission" date="2018-10" db="EMBL/GenBank/DDBJ databases">
        <authorList>
            <person name="Li J."/>
        </authorList>
    </citation>
    <scope>NUCLEOTIDE SEQUENCE [LARGE SCALE GENOMIC DNA]</scope>
    <source>
        <strain evidence="5 6">ZD1-4</strain>
    </source>
</reference>
<protein>
    <recommendedName>
        <fullName evidence="1">D-inositol 3-phosphate glycosyltransferase</fullName>
    </recommendedName>
</protein>
<keyword evidence="6" id="KW-1185">Reference proteome</keyword>
<dbReference type="InterPro" id="IPR050194">
    <property type="entry name" value="Glycosyltransferase_grp1"/>
</dbReference>
<dbReference type="SUPFAM" id="SSF53756">
    <property type="entry name" value="UDP-Glycosyltransferase/glycogen phosphorylase"/>
    <property type="match status" value="1"/>
</dbReference>
<evidence type="ECO:0000313" key="6">
    <source>
        <dbReference type="Proteomes" id="UP000282460"/>
    </source>
</evidence>
<gene>
    <name evidence="5" type="ORF">D9V28_10415</name>
</gene>
<proteinExistence type="predicted"/>
<dbReference type="CDD" id="cd03801">
    <property type="entry name" value="GT4_PimA-like"/>
    <property type="match status" value="1"/>
</dbReference>
<dbReference type="Gene3D" id="3.40.50.2000">
    <property type="entry name" value="Glycogen Phosphorylase B"/>
    <property type="match status" value="2"/>
</dbReference>
<dbReference type="PANTHER" id="PTHR45947:SF3">
    <property type="entry name" value="SULFOQUINOVOSYL TRANSFERASE SQD2"/>
    <property type="match status" value="1"/>
</dbReference>
<organism evidence="5 6">
    <name type="scientific">Mycetocola zhadangensis</name>
    <dbReference type="NCBI Taxonomy" id="1164595"/>
    <lineage>
        <taxon>Bacteria</taxon>
        <taxon>Bacillati</taxon>
        <taxon>Actinomycetota</taxon>
        <taxon>Actinomycetes</taxon>
        <taxon>Micrococcales</taxon>
        <taxon>Microbacteriaceae</taxon>
        <taxon>Mycetocola</taxon>
    </lineage>
</organism>
<evidence type="ECO:0000313" key="5">
    <source>
        <dbReference type="EMBL" id="RLQ84570.1"/>
    </source>
</evidence>
<keyword evidence="2" id="KW-0328">Glycosyltransferase</keyword>
<evidence type="ECO:0000256" key="3">
    <source>
        <dbReference type="ARBA" id="ARBA00022679"/>
    </source>
</evidence>
<dbReference type="GO" id="GO:0016758">
    <property type="term" value="F:hexosyltransferase activity"/>
    <property type="evidence" value="ECO:0007669"/>
    <property type="project" value="TreeGrafter"/>
</dbReference>
<dbReference type="Pfam" id="PF13439">
    <property type="entry name" value="Glyco_transf_4"/>
    <property type="match status" value="1"/>
</dbReference>
<evidence type="ECO:0000256" key="1">
    <source>
        <dbReference type="ARBA" id="ARBA00021292"/>
    </source>
</evidence>
<accession>A0A3L7J267</accession>
<dbReference type="Proteomes" id="UP000282460">
    <property type="component" value="Unassembled WGS sequence"/>
</dbReference>
<dbReference type="EMBL" id="RCWJ01000002">
    <property type="protein sequence ID" value="RLQ84570.1"/>
    <property type="molecule type" value="Genomic_DNA"/>
</dbReference>
<dbReference type="RefSeq" id="WP_121659615.1">
    <property type="nucleotide sequence ID" value="NZ_BMEK01000002.1"/>
</dbReference>
<evidence type="ECO:0000256" key="2">
    <source>
        <dbReference type="ARBA" id="ARBA00022676"/>
    </source>
</evidence>
<dbReference type="InterPro" id="IPR028098">
    <property type="entry name" value="Glyco_trans_4-like_N"/>
</dbReference>
<dbReference type="Pfam" id="PF13692">
    <property type="entry name" value="Glyco_trans_1_4"/>
    <property type="match status" value="1"/>
</dbReference>
<comment type="caution">
    <text evidence="5">The sequence shown here is derived from an EMBL/GenBank/DDBJ whole genome shotgun (WGS) entry which is preliminary data.</text>
</comment>
<keyword evidence="3 5" id="KW-0808">Transferase</keyword>